<sequence>MAQPPCQLQTIILIAKATCILNDHGEVLLATSCGGYDSAELPEVALITHVDYDAASLHESVCTALADQGLSVEVHLKDRYHEYDFGEQELENIRHALGTESREETFRLIDEIALLPYRPEYSPIDGDFTNRSGVFPSEHTVAEGFSVTFAHGELLRNARGNAVRNAIENINNRFVRLQHETNTNVLAAEMVAGAFITIGKAMWTAYTALQNAGGSLVVLITGLVGQVGGAAAMIGWIAAIGALFTLIFWVLKDEVNVLLILNNSSHTYTLGSDFVLRGERKAVVVELPAMRTPRGSDENTAIACATYVYSKSTVSLRGSCMGMRLWAARAPSFCVGMDAPNWTSNSIRLLADMLGDSNPAETVARMALDSSAASDEITRDRMITVAANRAAPRGGINYGICSITQIA</sequence>
<evidence type="ECO:0000256" key="1">
    <source>
        <dbReference type="SAM" id="Phobius"/>
    </source>
</evidence>
<gene>
    <name evidence="2" type="ORF">LshimejAT787_1003570</name>
</gene>
<keyword evidence="1" id="KW-0472">Membrane</keyword>
<dbReference type="Proteomes" id="UP001063166">
    <property type="component" value="Unassembled WGS sequence"/>
</dbReference>
<organism evidence="2 3">
    <name type="scientific">Lyophyllum shimeji</name>
    <name type="common">Hon-shimeji</name>
    <name type="synonym">Tricholoma shimeji</name>
    <dbReference type="NCBI Taxonomy" id="47721"/>
    <lineage>
        <taxon>Eukaryota</taxon>
        <taxon>Fungi</taxon>
        <taxon>Dikarya</taxon>
        <taxon>Basidiomycota</taxon>
        <taxon>Agaricomycotina</taxon>
        <taxon>Agaricomycetes</taxon>
        <taxon>Agaricomycetidae</taxon>
        <taxon>Agaricales</taxon>
        <taxon>Tricholomatineae</taxon>
        <taxon>Lyophyllaceae</taxon>
        <taxon>Lyophyllum</taxon>
    </lineage>
</organism>
<feature type="transmembrane region" description="Helical" evidence="1">
    <location>
        <begin position="230"/>
        <end position="251"/>
    </location>
</feature>
<dbReference type="EMBL" id="BRPK01000010">
    <property type="protein sequence ID" value="GLB41757.1"/>
    <property type="molecule type" value="Genomic_DNA"/>
</dbReference>
<evidence type="ECO:0000313" key="3">
    <source>
        <dbReference type="Proteomes" id="UP001063166"/>
    </source>
</evidence>
<proteinExistence type="predicted"/>
<keyword evidence="1" id="KW-1133">Transmembrane helix</keyword>
<name>A0A9P3UR01_LYOSH</name>
<keyword evidence="3" id="KW-1185">Reference proteome</keyword>
<keyword evidence="1" id="KW-0812">Transmembrane</keyword>
<dbReference type="AlphaFoldDB" id="A0A9P3UR01"/>
<evidence type="ECO:0000313" key="2">
    <source>
        <dbReference type="EMBL" id="GLB41757.1"/>
    </source>
</evidence>
<protein>
    <submittedName>
        <fullName evidence="2">Uncharacterized protein</fullName>
    </submittedName>
</protein>
<dbReference type="OrthoDB" id="3264430at2759"/>
<comment type="caution">
    <text evidence="2">The sequence shown here is derived from an EMBL/GenBank/DDBJ whole genome shotgun (WGS) entry which is preliminary data.</text>
</comment>
<reference evidence="2" key="1">
    <citation type="submission" date="2022-07" db="EMBL/GenBank/DDBJ databases">
        <title>The genome of Lyophyllum shimeji provides insight into the initial evolution of ectomycorrhizal fungal genome.</title>
        <authorList>
            <person name="Kobayashi Y."/>
            <person name="Shibata T."/>
            <person name="Hirakawa H."/>
            <person name="Shigenobu S."/>
            <person name="Nishiyama T."/>
            <person name="Yamada A."/>
            <person name="Hasebe M."/>
            <person name="Kawaguchi M."/>
        </authorList>
    </citation>
    <scope>NUCLEOTIDE SEQUENCE</scope>
    <source>
        <strain evidence="2">AT787</strain>
    </source>
</reference>
<accession>A0A9P3UR01</accession>